<reference evidence="9" key="1">
    <citation type="submission" date="2020-11" db="EMBL/GenBank/DDBJ databases">
        <authorList>
            <consortium name="DOE Joint Genome Institute"/>
            <person name="Ahrendt S."/>
            <person name="Riley R."/>
            <person name="Andreopoulos W."/>
            <person name="LaButti K."/>
            <person name="Pangilinan J."/>
            <person name="Ruiz-duenas F.J."/>
            <person name="Barrasa J.M."/>
            <person name="Sanchez-Garcia M."/>
            <person name="Camarero S."/>
            <person name="Miyauchi S."/>
            <person name="Serrano A."/>
            <person name="Linde D."/>
            <person name="Babiker R."/>
            <person name="Drula E."/>
            <person name="Ayuso-Fernandez I."/>
            <person name="Pacheco R."/>
            <person name="Padilla G."/>
            <person name="Ferreira P."/>
            <person name="Barriuso J."/>
            <person name="Kellner H."/>
            <person name="Castanera R."/>
            <person name="Alfaro M."/>
            <person name="Ramirez L."/>
            <person name="Pisabarro A.G."/>
            <person name="Kuo A."/>
            <person name="Tritt A."/>
            <person name="Lipzen A."/>
            <person name="He G."/>
            <person name="Yan M."/>
            <person name="Ng V."/>
            <person name="Cullen D."/>
            <person name="Martin F."/>
            <person name="Rosso M.-N."/>
            <person name="Henrissat B."/>
            <person name="Hibbett D."/>
            <person name="Martinez A.T."/>
            <person name="Grigoriev I.V."/>
        </authorList>
    </citation>
    <scope>NUCLEOTIDE SEQUENCE</scope>
    <source>
        <strain evidence="9">AH 44721</strain>
    </source>
</reference>
<dbReference type="PROSITE" id="PS51939">
    <property type="entry name" value="XRRM"/>
    <property type="match status" value="1"/>
</dbReference>
<evidence type="ECO:0000259" key="7">
    <source>
        <dbReference type="PROSITE" id="PS50961"/>
    </source>
</evidence>
<dbReference type="EMBL" id="JADNYJ010000049">
    <property type="protein sequence ID" value="KAF8900123.1"/>
    <property type="molecule type" value="Genomic_DNA"/>
</dbReference>
<dbReference type="SUPFAM" id="SSF46785">
    <property type="entry name" value="Winged helix' DNA-binding domain"/>
    <property type="match status" value="1"/>
</dbReference>
<dbReference type="InterPro" id="IPR012677">
    <property type="entry name" value="Nucleotide-bd_a/b_plait_sf"/>
</dbReference>
<dbReference type="SMART" id="SM00715">
    <property type="entry name" value="LA"/>
    <property type="match status" value="1"/>
</dbReference>
<proteinExistence type="predicted"/>
<dbReference type="PROSITE" id="PS50961">
    <property type="entry name" value="HTH_LA"/>
    <property type="match status" value="1"/>
</dbReference>
<dbReference type="InterPro" id="IPR045180">
    <property type="entry name" value="La_dom_prot"/>
</dbReference>
<comment type="caution">
    <text evidence="9">The sequence shown here is derived from an EMBL/GenBank/DDBJ whole genome shotgun (WGS) entry which is preliminary data.</text>
</comment>
<dbReference type="InterPro" id="IPR036390">
    <property type="entry name" value="WH_DNA-bd_sf"/>
</dbReference>
<feature type="compositionally biased region" description="Gly residues" evidence="5">
    <location>
        <begin position="443"/>
        <end position="471"/>
    </location>
</feature>
<dbReference type="GO" id="GO:0005634">
    <property type="term" value="C:nucleus"/>
    <property type="evidence" value="ECO:0007669"/>
    <property type="project" value="UniProtKB-SubCell"/>
</dbReference>
<dbReference type="PROSITE" id="PS50102">
    <property type="entry name" value="RRM"/>
    <property type="match status" value="1"/>
</dbReference>
<evidence type="ECO:0000313" key="10">
    <source>
        <dbReference type="Proteomes" id="UP000724874"/>
    </source>
</evidence>
<dbReference type="InterPro" id="IPR035979">
    <property type="entry name" value="RBD_domain_sf"/>
</dbReference>
<dbReference type="OrthoDB" id="439993at2759"/>
<dbReference type="InterPro" id="IPR036388">
    <property type="entry name" value="WH-like_DNA-bd_sf"/>
</dbReference>
<dbReference type="PRINTS" id="PR00302">
    <property type="entry name" value="LUPUSLA"/>
</dbReference>
<dbReference type="Pfam" id="PF00076">
    <property type="entry name" value="RRM_1"/>
    <property type="match status" value="1"/>
</dbReference>
<sequence length="531" mass="58990">MGVLSVLPWLEAKSCKNLLVFTSYLSPYYFTFNPIMAEVVAEKPADVLPTTSEITTTNGESSQTATAASKDAGDVAMSDADLSEKMQKAMKQVEFYFADANLPYDKFMWTLYSKDPEHWIPIQTVGSFKRMREFSSHGTEWLANAIRLSNFLEVDETGTKVRRTTEPQEPKNQFERSVYAKGFGEEDDTLLGRLEQFFSQYGHVSAVRMRRDEKKKFKGSVFTEFTDFETVEKFLKADPKPSWDGKELLIMTKEDYCEMKIKEKGLTGKGANFRRELISAKKFDAFRDMAKANDKEKSPKEEKKDIFLEFLGHKILIKQDNDGNGIIDEKDIPFVKGVTLKFDGCGGDVSWSEVKDPIKARFDGKAPYIKYARGENGGLVGFYKPLTEEDIEYVKRTIKTINNHEVTWSLPTEQEEKQFEIERAQAAARHAFSQGGSRESGGRGRGGRGGRGGGRGGRGGRGRGGGRGGKSGSRNAESKEKAKPAGEESVGEKRKRAVEPDGGPDVGIRGKAAPPTIQAAKKAKTDEAAAS</sequence>
<feature type="region of interest" description="Disordered" evidence="5">
    <location>
        <begin position="426"/>
        <end position="531"/>
    </location>
</feature>
<dbReference type="Proteomes" id="UP000724874">
    <property type="component" value="Unassembled WGS sequence"/>
</dbReference>
<dbReference type="SMART" id="SM00360">
    <property type="entry name" value="RRM"/>
    <property type="match status" value="1"/>
</dbReference>
<evidence type="ECO:0000256" key="2">
    <source>
        <dbReference type="ARBA" id="ARBA00022884"/>
    </source>
</evidence>
<dbReference type="InterPro" id="IPR006630">
    <property type="entry name" value="La_HTH"/>
</dbReference>
<feature type="domain" description="RRM" evidence="6">
    <location>
        <begin position="176"/>
        <end position="264"/>
    </location>
</feature>
<comment type="subcellular location">
    <subcellularLocation>
        <location evidence="1">Nucleus</location>
    </subcellularLocation>
</comment>
<evidence type="ECO:0000256" key="3">
    <source>
        <dbReference type="ARBA" id="ARBA00023242"/>
    </source>
</evidence>
<dbReference type="Gene3D" id="1.10.10.10">
    <property type="entry name" value="Winged helix-like DNA-binding domain superfamily/Winged helix DNA-binding domain"/>
    <property type="match status" value="1"/>
</dbReference>
<dbReference type="PANTHER" id="PTHR22792:SF140">
    <property type="entry name" value="ACHILLES, ISOFORM A"/>
    <property type="match status" value="1"/>
</dbReference>
<dbReference type="SUPFAM" id="SSF54928">
    <property type="entry name" value="RNA-binding domain, RBD"/>
    <property type="match status" value="1"/>
</dbReference>
<evidence type="ECO:0008006" key="11">
    <source>
        <dbReference type="Google" id="ProtNLM"/>
    </source>
</evidence>
<dbReference type="GO" id="GO:0006396">
    <property type="term" value="P:RNA processing"/>
    <property type="evidence" value="ECO:0007669"/>
    <property type="project" value="InterPro"/>
</dbReference>
<gene>
    <name evidence="9" type="ORF">CPB84DRAFT_1825111</name>
</gene>
<feature type="compositionally biased region" description="Basic and acidic residues" evidence="5">
    <location>
        <begin position="476"/>
        <end position="492"/>
    </location>
</feature>
<evidence type="ECO:0000256" key="4">
    <source>
        <dbReference type="PROSITE-ProRule" id="PRU00332"/>
    </source>
</evidence>
<dbReference type="InterPro" id="IPR002344">
    <property type="entry name" value="Lupus_La"/>
</dbReference>
<dbReference type="GO" id="GO:1990904">
    <property type="term" value="C:ribonucleoprotein complex"/>
    <property type="evidence" value="ECO:0007669"/>
    <property type="project" value="UniProtKB-UniRule"/>
</dbReference>
<evidence type="ECO:0000259" key="8">
    <source>
        <dbReference type="PROSITE" id="PS51939"/>
    </source>
</evidence>
<keyword evidence="2 4" id="KW-0694">RNA-binding</keyword>
<dbReference type="InterPro" id="IPR000504">
    <property type="entry name" value="RRM_dom"/>
</dbReference>
<feature type="domain" description="XRRM" evidence="8">
    <location>
        <begin position="333"/>
        <end position="459"/>
    </location>
</feature>
<feature type="compositionally biased region" description="Polar residues" evidence="5">
    <location>
        <begin position="53"/>
        <end position="67"/>
    </location>
</feature>
<feature type="region of interest" description="Disordered" evidence="5">
    <location>
        <begin position="53"/>
        <end position="73"/>
    </location>
</feature>
<keyword evidence="3" id="KW-0539">Nucleus</keyword>
<keyword evidence="10" id="KW-1185">Reference proteome</keyword>
<evidence type="ECO:0000256" key="1">
    <source>
        <dbReference type="ARBA" id="ARBA00004123"/>
    </source>
</evidence>
<organism evidence="9 10">
    <name type="scientific">Gymnopilus junonius</name>
    <name type="common">Spectacular rustgill mushroom</name>
    <name type="synonym">Gymnopilus spectabilis subsp. junonius</name>
    <dbReference type="NCBI Taxonomy" id="109634"/>
    <lineage>
        <taxon>Eukaryota</taxon>
        <taxon>Fungi</taxon>
        <taxon>Dikarya</taxon>
        <taxon>Basidiomycota</taxon>
        <taxon>Agaricomycotina</taxon>
        <taxon>Agaricomycetes</taxon>
        <taxon>Agaricomycetidae</taxon>
        <taxon>Agaricales</taxon>
        <taxon>Agaricineae</taxon>
        <taxon>Hymenogastraceae</taxon>
        <taxon>Gymnopilus</taxon>
    </lineage>
</organism>
<protein>
    <recommendedName>
        <fullName evidence="11">Lupus La protein</fullName>
    </recommendedName>
</protein>
<evidence type="ECO:0000259" key="6">
    <source>
        <dbReference type="PROSITE" id="PS50102"/>
    </source>
</evidence>
<dbReference type="Gene3D" id="3.30.70.330">
    <property type="match status" value="2"/>
</dbReference>
<feature type="domain" description="HTH La-type RNA-binding" evidence="7">
    <location>
        <begin position="79"/>
        <end position="173"/>
    </location>
</feature>
<dbReference type="AlphaFoldDB" id="A0A9P5NME6"/>
<name>A0A9P5NME6_GYMJU</name>
<dbReference type="CDD" id="cd12291">
    <property type="entry name" value="RRM1_La"/>
    <property type="match status" value="1"/>
</dbReference>
<accession>A0A9P5NME6</accession>
<dbReference type="InterPro" id="IPR014886">
    <property type="entry name" value="La_xRRM"/>
</dbReference>
<evidence type="ECO:0000256" key="5">
    <source>
        <dbReference type="SAM" id="MobiDB-lite"/>
    </source>
</evidence>
<dbReference type="CDD" id="cd08029">
    <property type="entry name" value="LA_like_fungal"/>
    <property type="match status" value="1"/>
</dbReference>
<dbReference type="PANTHER" id="PTHR22792">
    <property type="entry name" value="LUPUS LA PROTEIN-RELATED"/>
    <property type="match status" value="1"/>
</dbReference>
<dbReference type="GO" id="GO:0003729">
    <property type="term" value="F:mRNA binding"/>
    <property type="evidence" value="ECO:0007669"/>
    <property type="project" value="TreeGrafter"/>
</dbReference>
<evidence type="ECO:0000313" key="9">
    <source>
        <dbReference type="EMBL" id="KAF8900123.1"/>
    </source>
</evidence>
<dbReference type="Pfam" id="PF05383">
    <property type="entry name" value="La"/>
    <property type="match status" value="1"/>
</dbReference>